<dbReference type="Proteomes" id="UP001642483">
    <property type="component" value="Unassembled WGS sequence"/>
</dbReference>
<keyword evidence="3" id="KW-1185">Reference proteome</keyword>
<proteinExistence type="predicted"/>
<reference evidence="2 3" key="1">
    <citation type="submission" date="2024-02" db="EMBL/GenBank/DDBJ databases">
        <authorList>
            <person name="Daric V."/>
            <person name="Darras S."/>
        </authorList>
    </citation>
    <scope>NUCLEOTIDE SEQUENCE [LARGE SCALE GENOMIC DNA]</scope>
</reference>
<protein>
    <submittedName>
        <fullName evidence="2">Uncharacterized protein</fullName>
    </submittedName>
</protein>
<evidence type="ECO:0000313" key="2">
    <source>
        <dbReference type="EMBL" id="CAK8696680.1"/>
    </source>
</evidence>
<gene>
    <name evidence="2" type="ORF">CVLEPA_LOCUS30014</name>
</gene>
<evidence type="ECO:0000256" key="1">
    <source>
        <dbReference type="SAM" id="MobiDB-lite"/>
    </source>
</evidence>
<dbReference type="Gene3D" id="1.20.890.10">
    <property type="entry name" value="cAMP-dependent protein kinase regulatory subunit, dimerization-anchoring domain"/>
    <property type="match status" value="1"/>
</dbReference>
<name>A0ABP0GY53_CLALP</name>
<feature type="region of interest" description="Disordered" evidence="1">
    <location>
        <begin position="321"/>
        <end position="382"/>
    </location>
</feature>
<dbReference type="PANTHER" id="PTHR32000:SF3">
    <property type="entry name" value="RIKEN CDNA A830018L16 GENE"/>
    <property type="match status" value="1"/>
</dbReference>
<feature type="region of interest" description="Disordered" evidence="1">
    <location>
        <begin position="97"/>
        <end position="154"/>
    </location>
</feature>
<sequence>MSSKTRIQSYLKRNKVSELFEEMMSKLVQDLPANPVEYLFNLLQEKYSENKKISSHQKTAVPITRSLAQTSPNANRWSDAGSKIEIERLSRTADLSLVDTDGQNDSNRQYAKPWLNNSKKSSYLRETKHGSPTKLESSMRKTATSPKPCNDKMADEDLSDVDLRLIYASPKVCGKEINVMHDDSELPPVDFKGNLQDKSTNEYFRGPSSEAAAKLKRQKELRQMVLEAERKPKLANKVKVDDETDDDDDDAIELSEDWSDLQDEGVKNPPKTGIHVSKLRTQKKEEIELILNMSKFFDSLGGAVSVTDLDGKPKSQVITDLDDDFESASQVTGPRHPVWDAPESEVDSAVSPTKKNISRRMKASMFDLKSEVSNSGSQKTKK</sequence>
<dbReference type="SUPFAM" id="SSF47391">
    <property type="entry name" value="Dimerization-anchoring domain of cAMP-dependent PK regulatory subunit"/>
    <property type="match status" value="1"/>
</dbReference>
<evidence type="ECO:0000313" key="3">
    <source>
        <dbReference type="Proteomes" id="UP001642483"/>
    </source>
</evidence>
<feature type="compositionally biased region" description="Polar residues" evidence="1">
    <location>
        <begin position="134"/>
        <end position="147"/>
    </location>
</feature>
<dbReference type="Pfam" id="PF17824">
    <property type="entry name" value="DUF5586"/>
    <property type="match status" value="1"/>
</dbReference>
<feature type="compositionally biased region" description="Acidic residues" evidence="1">
    <location>
        <begin position="242"/>
        <end position="263"/>
    </location>
</feature>
<feature type="region of interest" description="Disordered" evidence="1">
    <location>
        <begin position="233"/>
        <end position="273"/>
    </location>
</feature>
<feature type="compositionally biased region" description="Polar residues" evidence="1">
    <location>
        <begin position="101"/>
        <end position="121"/>
    </location>
</feature>
<dbReference type="InterPro" id="IPR040687">
    <property type="entry name" value="DUF5586"/>
</dbReference>
<feature type="compositionally biased region" description="Polar residues" evidence="1">
    <location>
        <begin position="371"/>
        <end position="382"/>
    </location>
</feature>
<accession>A0ABP0GY53</accession>
<comment type="caution">
    <text evidence="2">The sequence shown here is derived from an EMBL/GenBank/DDBJ whole genome shotgun (WGS) entry which is preliminary data.</text>
</comment>
<dbReference type="EMBL" id="CAWYQH010000163">
    <property type="protein sequence ID" value="CAK8696680.1"/>
    <property type="molecule type" value="Genomic_DNA"/>
</dbReference>
<organism evidence="2 3">
    <name type="scientific">Clavelina lepadiformis</name>
    <name type="common">Light-bulb sea squirt</name>
    <name type="synonym">Ascidia lepadiformis</name>
    <dbReference type="NCBI Taxonomy" id="159417"/>
    <lineage>
        <taxon>Eukaryota</taxon>
        <taxon>Metazoa</taxon>
        <taxon>Chordata</taxon>
        <taxon>Tunicata</taxon>
        <taxon>Ascidiacea</taxon>
        <taxon>Aplousobranchia</taxon>
        <taxon>Clavelinidae</taxon>
        <taxon>Clavelina</taxon>
    </lineage>
</organism>
<dbReference type="PANTHER" id="PTHR32000">
    <property type="entry name" value="SIMILAR TO HYPOTHETICAL PROTEIN"/>
    <property type="match status" value="1"/>
</dbReference>